<comment type="similarity">
    <text evidence="3 9">Belongs to the eukaryotic release factor 1 family. Pelota subfamily.</text>
</comment>
<feature type="domain" description="eRF1/Pelota-like N-terminal" evidence="10">
    <location>
        <begin position="1"/>
        <end position="124"/>
    </location>
</feature>
<organism evidence="11 12">
    <name type="scientific">Acidiplasma cupricumulans</name>
    <dbReference type="NCBI Taxonomy" id="312540"/>
    <lineage>
        <taxon>Archaea</taxon>
        <taxon>Methanobacteriati</taxon>
        <taxon>Thermoplasmatota</taxon>
        <taxon>Thermoplasmata</taxon>
        <taxon>Thermoplasmatales</taxon>
        <taxon>Ferroplasmaceae</taxon>
        <taxon>Acidiplasma</taxon>
    </lineage>
</organism>
<accession>A0A0Q0RND1</accession>
<dbReference type="InterPro" id="IPR023521">
    <property type="entry name" value="Pelota_arc"/>
</dbReference>
<comment type="function">
    <text evidence="9">May function in recognizing stalled ribosomes, interact with stem-loop structures in stalled mRNA molecules, and effect endonucleolytic cleavage of the mRNA. May play a role in the release non-functional ribosomes and degradation of damaged mRNAs. Has endoribonuclease activity.</text>
</comment>
<dbReference type="GO" id="GO:0070651">
    <property type="term" value="P:nonfunctional rRNA decay"/>
    <property type="evidence" value="ECO:0007669"/>
    <property type="project" value="TreeGrafter"/>
</dbReference>
<dbReference type="EC" id="3.1.-.-" evidence="9"/>
<dbReference type="GO" id="GO:0070966">
    <property type="term" value="P:nuclear-transcribed mRNA catabolic process, no-go decay"/>
    <property type="evidence" value="ECO:0007669"/>
    <property type="project" value="InterPro"/>
</dbReference>
<dbReference type="SUPFAM" id="SSF159065">
    <property type="entry name" value="Dom34/Pelota N-terminal domain-like"/>
    <property type="match status" value="1"/>
</dbReference>
<dbReference type="NCBIfam" id="TIGR00111">
    <property type="entry name" value="pelota"/>
    <property type="match status" value="1"/>
</dbReference>
<dbReference type="RefSeq" id="WP_055041151.1">
    <property type="nucleotide sequence ID" value="NZ_LKBH01000296.1"/>
</dbReference>
<dbReference type="GO" id="GO:0016787">
    <property type="term" value="F:hydrolase activity"/>
    <property type="evidence" value="ECO:0007669"/>
    <property type="project" value="UniProtKB-KW"/>
</dbReference>
<dbReference type="SMART" id="SM01194">
    <property type="entry name" value="eRF1_1"/>
    <property type="match status" value="1"/>
</dbReference>
<dbReference type="Pfam" id="PF03465">
    <property type="entry name" value="eRF1_3"/>
    <property type="match status" value="1"/>
</dbReference>
<reference evidence="11 12" key="1">
    <citation type="submission" date="2015-09" db="EMBL/GenBank/DDBJ databases">
        <title>Heavy metals and arsenic resistance mechanisms in polyextremophilic archaea of the family Ferroplasmaceae.</title>
        <authorList>
            <person name="Bulaev A.G."/>
            <person name="Kanygina A.V."/>
        </authorList>
    </citation>
    <scope>NUCLEOTIDE SEQUENCE [LARGE SCALE GENOMIC DNA]</scope>
    <source>
        <strain evidence="11 12">BH2</strain>
    </source>
</reference>
<evidence type="ECO:0000256" key="3">
    <source>
        <dbReference type="ARBA" id="ARBA00009504"/>
    </source>
</evidence>
<evidence type="ECO:0000256" key="5">
    <source>
        <dbReference type="ARBA" id="ARBA00022722"/>
    </source>
</evidence>
<dbReference type="Gene3D" id="3.30.420.60">
    <property type="entry name" value="eRF1 domain 2"/>
    <property type="match status" value="1"/>
</dbReference>
<keyword evidence="4 9" id="KW-0963">Cytoplasm</keyword>
<dbReference type="GO" id="GO:0004519">
    <property type="term" value="F:endonuclease activity"/>
    <property type="evidence" value="ECO:0007669"/>
    <property type="project" value="UniProtKB-UniRule"/>
</dbReference>
<evidence type="ECO:0000256" key="6">
    <source>
        <dbReference type="ARBA" id="ARBA00022723"/>
    </source>
</evidence>
<evidence type="ECO:0000256" key="4">
    <source>
        <dbReference type="ARBA" id="ARBA00022490"/>
    </source>
</evidence>
<evidence type="ECO:0000256" key="8">
    <source>
        <dbReference type="ARBA" id="ARBA00022801"/>
    </source>
</evidence>
<dbReference type="InterPro" id="IPR004405">
    <property type="entry name" value="TF_pelota"/>
</dbReference>
<gene>
    <name evidence="9" type="primary">pelA</name>
    <name evidence="11" type="ORF">AOG55_02075</name>
</gene>
<evidence type="ECO:0000256" key="1">
    <source>
        <dbReference type="ARBA" id="ARBA00001968"/>
    </source>
</evidence>
<dbReference type="InterPro" id="IPR005142">
    <property type="entry name" value="eRF1_3"/>
</dbReference>
<keyword evidence="5 9" id="KW-0540">Nuclease</keyword>
<dbReference type="Gene3D" id="3.30.1330.30">
    <property type="match status" value="1"/>
</dbReference>
<dbReference type="SUPFAM" id="SSF53137">
    <property type="entry name" value="Translational machinery components"/>
    <property type="match status" value="1"/>
</dbReference>
<comment type="subunit">
    <text evidence="9">Monomer.</text>
</comment>
<dbReference type="InParanoid" id="A0A0Q0RND1"/>
<dbReference type="Gene3D" id="2.30.30.870">
    <property type="entry name" value="Pelota, domain A"/>
    <property type="match status" value="1"/>
</dbReference>
<dbReference type="HAMAP" id="MF_01853">
    <property type="entry name" value="PelO"/>
    <property type="match status" value="1"/>
</dbReference>
<dbReference type="InterPro" id="IPR058547">
    <property type="entry name" value="Pelota_N"/>
</dbReference>
<dbReference type="GO" id="GO:0071025">
    <property type="term" value="P:RNA surveillance"/>
    <property type="evidence" value="ECO:0007669"/>
    <property type="project" value="InterPro"/>
</dbReference>
<dbReference type="SUPFAM" id="SSF55315">
    <property type="entry name" value="L30e-like"/>
    <property type="match status" value="1"/>
</dbReference>
<dbReference type="AlphaFoldDB" id="A0A0Q0RND1"/>
<dbReference type="FunCoup" id="A0A0Q0RND1">
    <property type="interactions" value="112"/>
</dbReference>
<evidence type="ECO:0000313" key="11">
    <source>
        <dbReference type="EMBL" id="KQB33720.1"/>
    </source>
</evidence>
<comment type="domain">
    <text evidence="9">The N-terminal domain has the RNA-binding Sm fold. It harbors the endoribonuclease activity.</text>
</comment>
<dbReference type="GO" id="GO:0032790">
    <property type="term" value="P:ribosome disassembly"/>
    <property type="evidence" value="ECO:0007669"/>
    <property type="project" value="TreeGrafter"/>
</dbReference>
<evidence type="ECO:0000256" key="2">
    <source>
        <dbReference type="ARBA" id="ARBA00004496"/>
    </source>
</evidence>
<protein>
    <recommendedName>
        <fullName evidence="9">Protein pelota homolog</fullName>
        <ecNumber evidence="9">3.1.-.-</ecNumber>
    </recommendedName>
</protein>
<evidence type="ECO:0000256" key="7">
    <source>
        <dbReference type="ARBA" id="ARBA00022759"/>
    </source>
</evidence>
<dbReference type="EMBL" id="LKBH01000296">
    <property type="protein sequence ID" value="KQB33720.1"/>
    <property type="molecule type" value="Genomic_DNA"/>
</dbReference>
<keyword evidence="6 9" id="KW-0479">Metal-binding</keyword>
<dbReference type="InterPro" id="IPR005140">
    <property type="entry name" value="eRF1_Pelota-like_N"/>
</dbReference>
<dbReference type="PANTHER" id="PTHR10853:SF0">
    <property type="entry name" value="PROTEIN PELOTA HOMOLOG"/>
    <property type="match status" value="1"/>
</dbReference>
<proteinExistence type="inferred from homology"/>
<comment type="subcellular location">
    <subcellularLocation>
        <location evidence="2 9">Cytoplasm</location>
    </subcellularLocation>
</comment>
<dbReference type="Proteomes" id="UP000050301">
    <property type="component" value="Unassembled WGS sequence"/>
</dbReference>
<evidence type="ECO:0000313" key="12">
    <source>
        <dbReference type="Proteomes" id="UP000050301"/>
    </source>
</evidence>
<dbReference type="InterPro" id="IPR029064">
    <property type="entry name" value="Ribosomal_eL30-like_sf"/>
</dbReference>
<evidence type="ECO:0000259" key="10">
    <source>
        <dbReference type="SMART" id="SM01194"/>
    </source>
</evidence>
<dbReference type="Pfam" id="PF26356">
    <property type="entry name" value="Pelota_N"/>
    <property type="match status" value="1"/>
</dbReference>
<keyword evidence="8 9" id="KW-0378">Hydrolase</keyword>
<comment type="caution">
    <text evidence="11">The sequence shown here is derived from an EMBL/GenBank/DDBJ whole genome shotgun (WGS) entry which is preliminary data.</text>
</comment>
<dbReference type="PANTHER" id="PTHR10853">
    <property type="entry name" value="PELOTA"/>
    <property type="match status" value="1"/>
</dbReference>
<evidence type="ECO:0000256" key="9">
    <source>
        <dbReference type="HAMAP-Rule" id="MF_01853"/>
    </source>
</evidence>
<dbReference type="InterPro" id="IPR038069">
    <property type="entry name" value="Pelota/DOM34_N"/>
</dbReference>
<dbReference type="GO" id="GO:0070481">
    <property type="term" value="P:nuclear-transcribed mRNA catabolic process, non-stop decay"/>
    <property type="evidence" value="ECO:0007669"/>
    <property type="project" value="InterPro"/>
</dbReference>
<dbReference type="GO" id="GO:0005737">
    <property type="term" value="C:cytoplasm"/>
    <property type="evidence" value="ECO:0007669"/>
    <property type="project" value="UniProtKB-SubCell"/>
</dbReference>
<name>A0A0Q0RND1_9ARCH</name>
<dbReference type="GO" id="GO:0046872">
    <property type="term" value="F:metal ion binding"/>
    <property type="evidence" value="ECO:0007669"/>
    <property type="project" value="UniProtKB-UniRule"/>
</dbReference>
<sequence length="342" mass="39314">MKILENNIGNDELKIRIETLDDLWYIKNLLEPGDLIVSDVFRRVELNDDMDRAKSTERKKIKVKLKVEKVDFQPYTDKIKILGEIIEGDEAGSHQSIFLGTDDEFLLIKEFTDEDLNLLREATDTSQSTGIYFISMDDEEATVCALRPYGIQELASIKSGKSGKYFDVKQQSSGYYQEIEYVLKNIRDIIILIILGPGFEHSKFYNFINQNPYFKNFKKYDFAVEDTGKRGIYEFLGSEKSENILKNSRLVRDEKIINKFLEGLNKSATSIYGYGDILKYAQMGIIQDLIISEEKFHAPETRELLSILNGSANIHVISRYSDSGEIIKKFGGYCAILRYSIK</sequence>
<keyword evidence="12" id="KW-1185">Reference proteome</keyword>
<keyword evidence="7 9" id="KW-0255">Endonuclease</keyword>
<dbReference type="InterPro" id="IPR042226">
    <property type="entry name" value="eFR1_2_sf"/>
</dbReference>
<comment type="cofactor">
    <cofactor evidence="1 9">
        <name>a divalent metal cation</name>
        <dbReference type="ChEBI" id="CHEBI:60240"/>
    </cofactor>
</comment>